<keyword evidence="16" id="KW-1185">Reference proteome</keyword>
<comment type="similarity">
    <text evidence="2 13">Belongs to the sodium:solute symporter (SSF) (TC 2.A.21) family.</text>
</comment>
<keyword evidence="5 14" id="KW-0812">Transmembrane</keyword>
<evidence type="ECO:0000256" key="8">
    <source>
        <dbReference type="ARBA" id="ARBA00023053"/>
    </source>
</evidence>
<evidence type="ECO:0000256" key="7">
    <source>
        <dbReference type="ARBA" id="ARBA00022989"/>
    </source>
</evidence>
<comment type="subcellular location">
    <subcellularLocation>
        <location evidence="14">Cell inner membrane</location>
        <topology evidence="14">Multi-pass membrane protein</topology>
    </subcellularLocation>
    <subcellularLocation>
        <location evidence="1">Cell membrane</location>
        <topology evidence="1">Multi-pass membrane protein</topology>
    </subcellularLocation>
</comment>
<name>A0ABQ1INV6_9GAMM</name>
<feature type="transmembrane region" description="Helical" evidence="14">
    <location>
        <begin position="6"/>
        <end position="26"/>
    </location>
</feature>
<proteinExistence type="inferred from homology"/>
<evidence type="ECO:0000256" key="2">
    <source>
        <dbReference type="ARBA" id="ARBA00006434"/>
    </source>
</evidence>
<evidence type="ECO:0000313" key="16">
    <source>
        <dbReference type="Proteomes" id="UP000617555"/>
    </source>
</evidence>
<keyword evidence="4" id="KW-1003">Cell membrane</keyword>
<dbReference type="InterPro" id="IPR018212">
    <property type="entry name" value="Na/solute_symporter_CS"/>
</dbReference>
<evidence type="ECO:0000256" key="12">
    <source>
        <dbReference type="ARBA" id="ARBA00033708"/>
    </source>
</evidence>
<dbReference type="Pfam" id="PF00474">
    <property type="entry name" value="SSF"/>
    <property type="match status" value="1"/>
</dbReference>
<evidence type="ECO:0000256" key="10">
    <source>
        <dbReference type="ARBA" id="ARBA00023136"/>
    </source>
</evidence>
<reference evidence="16" key="1">
    <citation type="journal article" date="2019" name="Int. J. Syst. Evol. Microbiol.">
        <title>The Global Catalogue of Microorganisms (GCM) 10K type strain sequencing project: providing services to taxonomists for standard genome sequencing and annotation.</title>
        <authorList>
            <consortium name="The Broad Institute Genomics Platform"/>
            <consortium name="The Broad Institute Genome Sequencing Center for Infectious Disease"/>
            <person name="Wu L."/>
            <person name="Ma J."/>
        </authorList>
    </citation>
    <scope>NUCLEOTIDE SEQUENCE [LARGE SCALE GENOMIC DNA]</scope>
    <source>
        <strain evidence="16">CGMCC 1.15339</strain>
    </source>
</reference>
<evidence type="ECO:0000256" key="1">
    <source>
        <dbReference type="ARBA" id="ARBA00004651"/>
    </source>
</evidence>
<keyword evidence="14" id="KW-0029">Amino-acid transport</keyword>
<dbReference type="PANTHER" id="PTHR48086">
    <property type="entry name" value="SODIUM/PROLINE SYMPORTER-RELATED"/>
    <property type="match status" value="1"/>
</dbReference>
<feature type="transmembrane region" description="Helical" evidence="14">
    <location>
        <begin position="445"/>
        <end position="462"/>
    </location>
</feature>
<feature type="transmembrane region" description="Helical" evidence="14">
    <location>
        <begin position="188"/>
        <end position="206"/>
    </location>
</feature>
<feature type="transmembrane region" description="Helical" evidence="14">
    <location>
        <begin position="76"/>
        <end position="93"/>
    </location>
</feature>
<feature type="transmembrane region" description="Helical" evidence="14">
    <location>
        <begin position="160"/>
        <end position="181"/>
    </location>
</feature>
<keyword evidence="11 14" id="KW-0739">Sodium transport</keyword>
<dbReference type="NCBIfam" id="TIGR02121">
    <property type="entry name" value="Na_Pro_sym"/>
    <property type="match status" value="1"/>
</dbReference>
<feature type="transmembrane region" description="Helical" evidence="14">
    <location>
        <begin position="273"/>
        <end position="295"/>
    </location>
</feature>
<keyword evidence="14" id="KW-0997">Cell inner membrane</keyword>
<keyword evidence="10 14" id="KW-0472">Membrane</keyword>
<evidence type="ECO:0000256" key="11">
    <source>
        <dbReference type="ARBA" id="ARBA00023201"/>
    </source>
</evidence>
<keyword evidence="9 14" id="KW-0406">Ion transport</keyword>
<comment type="catalytic activity">
    <reaction evidence="12">
        <text>L-proline(in) + Na(+)(in) = L-proline(out) + Na(+)(out)</text>
        <dbReference type="Rhea" id="RHEA:28967"/>
        <dbReference type="ChEBI" id="CHEBI:29101"/>
        <dbReference type="ChEBI" id="CHEBI:60039"/>
    </reaction>
</comment>
<dbReference type="NCBIfam" id="TIGR00813">
    <property type="entry name" value="sss"/>
    <property type="match status" value="1"/>
</dbReference>
<evidence type="ECO:0000256" key="9">
    <source>
        <dbReference type="ARBA" id="ARBA00023065"/>
    </source>
</evidence>
<dbReference type="Proteomes" id="UP000617555">
    <property type="component" value="Unassembled WGS sequence"/>
</dbReference>
<evidence type="ECO:0000256" key="3">
    <source>
        <dbReference type="ARBA" id="ARBA00022448"/>
    </source>
</evidence>
<keyword evidence="8 14" id="KW-0915">Sodium</keyword>
<keyword evidence="7 14" id="KW-1133">Transmembrane helix</keyword>
<evidence type="ECO:0000256" key="4">
    <source>
        <dbReference type="ARBA" id="ARBA00022475"/>
    </source>
</evidence>
<evidence type="ECO:0000313" key="15">
    <source>
        <dbReference type="EMBL" id="GGB47520.1"/>
    </source>
</evidence>
<dbReference type="InterPro" id="IPR001734">
    <property type="entry name" value="Na/solute_symporter"/>
</dbReference>
<dbReference type="PROSITE" id="PS00456">
    <property type="entry name" value="NA_SOLUT_SYMP_1"/>
    <property type="match status" value="1"/>
</dbReference>
<feature type="transmembrane region" description="Helical" evidence="14">
    <location>
        <begin position="394"/>
        <end position="413"/>
    </location>
</feature>
<evidence type="ECO:0000256" key="6">
    <source>
        <dbReference type="ARBA" id="ARBA00022847"/>
    </source>
</evidence>
<gene>
    <name evidence="15" type="ORF">GCM10011607_04710</name>
</gene>
<dbReference type="InterPro" id="IPR011851">
    <property type="entry name" value="Na/Pro_symporter"/>
</dbReference>
<dbReference type="PROSITE" id="PS50283">
    <property type="entry name" value="NA_SOLUT_SYMP_3"/>
    <property type="match status" value="1"/>
</dbReference>
<evidence type="ECO:0000256" key="5">
    <source>
        <dbReference type="ARBA" id="ARBA00022692"/>
    </source>
</evidence>
<organism evidence="15 16">
    <name type="scientific">Shewanella inventionis</name>
    <dbReference type="NCBI Taxonomy" id="1738770"/>
    <lineage>
        <taxon>Bacteria</taxon>
        <taxon>Pseudomonadati</taxon>
        <taxon>Pseudomonadota</taxon>
        <taxon>Gammaproteobacteria</taxon>
        <taxon>Alteromonadales</taxon>
        <taxon>Shewanellaceae</taxon>
        <taxon>Shewanella</taxon>
    </lineage>
</organism>
<dbReference type="Gene3D" id="1.20.1730.10">
    <property type="entry name" value="Sodium/glucose cotransporter"/>
    <property type="match status" value="1"/>
</dbReference>
<sequence length="485" mass="52475">MEIQTPIIITFIGYLALMMGIGYWAYRKTDTVDDYILGGRKMGPAVTALSVGASDMSGWLLLGLPGAVYLSGLGEAWIGFGLIFGAWLNWLFVAKRLRIYTQMADNSLTLPDFFENRFNDSHGLLRVVSAVTILVFFTFYASSGMVGGAILFEKVFGLDYTTALVIGSFIIVSYTFIGGFFAVSWTDFFQGCLMLIALLIVPVTIFSQPDTQIGFEQIDPAMLSFINDDTTVLGLVSLLAWGLGYFGQPHILSRFMAIGDPKELVLSRRIAMSWMVLSLIGALATGIAGSLYFAANPLENAETVFINLAHVAFNPWIGGLLIAAILSAIMSTIDSQLLVCSSVITEDFYLKWLRPKATDKELMLVGRIGVIAIALVAGIVALNPESSVLGLVSYAWAGFGAAFGPVILLSLFWRGYSRNGAVLTIVVGAITVVVWKQLSGGIFDLYEIVPGFVLATLVGIVVSKLSPPAPKTIADFDRFNDSLKS</sequence>
<keyword evidence="3 14" id="KW-0813">Transport</keyword>
<accession>A0ABQ1INV6</accession>
<dbReference type="CDD" id="cd11475">
    <property type="entry name" value="SLC5sbd_PutP"/>
    <property type="match status" value="1"/>
</dbReference>
<keyword evidence="6 14" id="KW-0769">Symport</keyword>
<dbReference type="InterPro" id="IPR050277">
    <property type="entry name" value="Sodium:Solute_Symporter"/>
</dbReference>
<feature type="transmembrane region" description="Helical" evidence="14">
    <location>
        <begin position="364"/>
        <end position="382"/>
    </location>
</feature>
<evidence type="ECO:0000256" key="13">
    <source>
        <dbReference type="RuleBase" id="RU362091"/>
    </source>
</evidence>
<dbReference type="InterPro" id="IPR038377">
    <property type="entry name" value="Na/Glc_symporter_sf"/>
</dbReference>
<comment type="function">
    <text evidence="14">Catalyzes the sodium-dependent uptake of extracellular L-proline.</text>
</comment>
<protein>
    <recommendedName>
        <fullName evidence="14">Sodium/proline symporter</fullName>
    </recommendedName>
    <alternativeName>
        <fullName evidence="14">Proline permease</fullName>
    </alternativeName>
</protein>
<feature type="transmembrane region" description="Helical" evidence="14">
    <location>
        <begin position="123"/>
        <end position="140"/>
    </location>
</feature>
<evidence type="ECO:0000256" key="14">
    <source>
        <dbReference type="RuleBase" id="RU366012"/>
    </source>
</evidence>
<feature type="transmembrane region" description="Helical" evidence="14">
    <location>
        <begin position="315"/>
        <end position="344"/>
    </location>
</feature>
<feature type="transmembrane region" description="Helical" evidence="14">
    <location>
        <begin position="420"/>
        <end position="439"/>
    </location>
</feature>
<comment type="caution">
    <text evidence="15">The sequence shown here is derived from an EMBL/GenBank/DDBJ whole genome shotgun (WGS) entry which is preliminary data.</text>
</comment>
<dbReference type="RefSeq" id="WP_188736563.1">
    <property type="nucleotide sequence ID" value="NZ_BMII01000003.1"/>
</dbReference>
<dbReference type="EMBL" id="BMII01000003">
    <property type="protein sequence ID" value="GGB47520.1"/>
    <property type="molecule type" value="Genomic_DNA"/>
</dbReference>
<feature type="transmembrane region" description="Helical" evidence="14">
    <location>
        <begin position="232"/>
        <end position="252"/>
    </location>
</feature>
<dbReference type="PANTHER" id="PTHR48086:SF3">
    <property type="entry name" value="SODIUM_PROLINE SYMPORTER"/>
    <property type="match status" value="1"/>
</dbReference>